<name>A0ACB7FKW6_NIBAL</name>
<reference evidence="1" key="1">
    <citation type="submission" date="2020-04" db="EMBL/GenBank/DDBJ databases">
        <title>A chromosome-scale assembly and high-density genetic map of the yellow drum (Nibea albiflora) genome.</title>
        <authorList>
            <person name="Xu D."/>
            <person name="Zhang W."/>
            <person name="Chen R."/>
            <person name="Tan P."/>
            <person name="Wang L."/>
            <person name="Song H."/>
            <person name="Tian L."/>
            <person name="Zhu Q."/>
            <person name="Wang B."/>
        </authorList>
    </citation>
    <scope>NUCLEOTIDE SEQUENCE</scope>
    <source>
        <strain evidence="1">ZJHYS-2018</strain>
    </source>
</reference>
<organism evidence="1 2">
    <name type="scientific">Nibea albiflora</name>
    <name type="common">Yellow drum</name>
    <name type="synonym">Corvina albiflora</name>
    <dbReference type="NCBI Taxonomy" id="240163"/>
    <lineage>
        <taxon>Eukaryota</taxon>
        <taxon>Metazoa</taxon>
        <taxon>Chordata</taxon>
        <taxon>Craniata</taxon>
        <taxon>Vertebrata</taxon>
        <taxon>Euteleostomi</taxon>
        <taxon>Actinopterygii</taxon>
        <taxon>Neopterygii</taxon>
        <taxon>Teleostei</taxon>
        <taxon>Neoteleostei</taxon>
        <taxon>Acanthomorphata</taxon>
        <taxon>Eupercaria</taxon>
        <taxon>Sciaenidae</taxon>
        <taxon>Nibea</taxon>
    </lineage>
</organism>
<feature type="non-terminal residue" evidence="1">
    <location>
        <position position="127"/>
    </location>
</feature>
<evidence type="ECO:0000313" key="2">
    <source>
        <dbReference type="Proteomes" id="UP000805704"/>
    </source>
</evidence>
<evidence type="ECO:0000313" key="1">
    <source>
        <dbReference type="EMBL" id="KAG8015142.1"/>
    </source>
</evidence>
<comment type="caution">
    <text evidence="1">The sequence shown here is derived from an EMBL/GenBank/DDBJ whole genome shotgun (WGS) entry which is preliminary data.</text>
</comment>
<dbReference type="EMBL" id="CM024789">
    <property type="protein sequence ID" value="KAG8015142.1"/>
    <property type="molecule type" value="Genomic_DNA"/>
</dbReference>
<sequence length="127" mass="14189">MKRPHRFTSGLRSWRVAEQHTSETTSNMASVEEDFPRGGTAKKSAESKIVVQRTEVDNLFQSNEQAETKKRKGAVKDDGKKLKKLKTGKEKEGLTLNAAAKCVEILHIKNVKEGMLMLGSVKEVTDF</sequence>
<proteinExistence type="predicted"/>
<keyword evidence="2" id="KW-1185">Reference proteome</keyword>
<accession>A0ACB7FKW6</accession>
<dbReference type="Proteomes" id="UP000805704">
    <property type="component" value="Chromosome 1"/>
</dbReference>
<gene>
    <name evidence="1" type="primary">PDCD11.2</name>
    <name evidence="1" type="ORF">GBF38_022451</name>
</gene>
<protein>
    <submittedName>
        <fullName evidence="1">Protein RRP5-like protein</fullName>
    </submittedName>
</protein>